<dbReference type="Pfam" id="PF26575">
    <property type="entry name" value="HHO5_N"/>
    <property type="match status" value="1"/>
</dbReference>
<keyword evidence="4" id="KW-0804">Transcription</keyword>
<feature type="compositionally biased region" description="Low complexity" evidence="6">
    <location>
        <begin position="333"/>
        <end position="346"/>
    </location>
</feature>
<dbReference type="OrthoDB" id="1966811at2759"/>
<evidence type="ECO:0000256" key="4">
    <source>
        <dbReference type="ARBA" id="ARBA00023163"/>
    </source>
</evidence>
<feature type="domain" description="HTH myb-type" evidence="7">
    <location>
        <begin position="359"/>
        <end position="418"/>
    </location>
</feature>
<protein>
    <recommendedName>
        <fullName evidence="7">HTH myb-type domain-containing protein</fullName>
    </recommendedName>
</protein>
<evidence type="ECO:0000313" key="8">
    <source>
        <dbReference type="EMBL" id="KAI5072534.1"/>
    </source>
</evidence>
<dbReference type="InterPro" id="IPR058673">
    <property type="entry name" value="HHO5-like_N"/>
</dbReference>
<comment type="subcellular location">
    <subcellularLocation>
        <location evidence="1">Nucleus</location>
    </subcellularLocation>
</comment>
<reference evidence="8" key="1">
    <citation type="submission" date="2021-01" db="EMBL/GenBank/DDBJ databases">
        <title>Adiantum capillus-veneris genome.</title>
        <authorList>
            <person name="Fang Y."/>
            <person name="Liao Q."/>
        </authorList>
    </citation>
    <scope>NUCLEOTIDE SEQUENCE</scope>
    <source>
        <strain evidence="8">H3</strain>
        <tissue evidence="8">Leaf</tissue>
    </source>
</reference>
<organism evidence="8 9">
    <name type="scientific">Adiantum capillus-veneris</name>
    <name type="common">Maidenhair fern</name>
    <dbReference type="NCBI Taxonomy" id="13818"/>
    <lineage>
        <taxon>Eukaryota</taxon>
        <taxon>Viridiplantae</taxon>
        <taxon>Streptophyta</taxon>
        <taxon>Embryophyta</taxon>
        <taxon>Tracheophyta</taxon>
        <taxon>Polypodiopsida</taxon>
        <taxon>Polypodiidae</taxon>
        <taxon>Polypodiales</taxon>
        <taxon>Pteridineae</taxon>
        <taxon>Pteridaceae</taxon>
        <taxon>Vittarioideae</taxon>
        <taxon>Adiantum</taxon>
    </lineage>
</organism>
<sequence>MNMRLVAADLSLGRSFASSSTTMSKDPDTSRCLMQREQLNGSTHPMSCNSDLHALEVYHKALEDERLKIQAFERELPFCMQLLDDAIEASKEQLEERLTCKLNTPLHDEAPTHHEFVCKYTNSLTKGSESAPTMGEINLHFKHKWTCGLPTSSAPDVETAPSLIEPTRWMLQKTTSTAPIKEYMPASSKFLKLKECSTALSDGATSQQAVVKETDTLMISSSTKTMPNSCPSKLITNNAMQYLSTMQSIFSRSLSPDQKAAAPDLLDKGDDDTIKGPDEKRQCIQAMPASLMPINMPALINANLRSPNSYSRSIGCITAKLGPQELHINTHGLSSTPLAKSTSSSPGGNAINLQPGSVQRKPRRCWSPELHQRFLTALNRLGGCQVATPKQIRELMNVEGLTNDEVKSHLQKFRLHMRRPINGVVANSVQSNSPQTTGHHVLVLGHIWVPPEYDEQHQQYAVANLDNMHITSKDLPECDLYGDKREVKLGEIKSLSTNNTIESEDIEDGGISARAAGITIIDLTPAELDNNADKHSQHNMLTNMHNFSPQAANSTPIALSDTRAHDANTLPRAHYDQGNNIKQLLHLIQAKDDNISTTADADADLSHTNINLRERETVQPDKIADFKEFKQLTMVKCHIKRGHATNINRIAIAIASSLGGSR</sequence>
<evidence type="ECO:0000313" key="9">
    <source>
        <dbReference type="Proteomes" id="UP000886520"/>
    </source>
</evidence>
<dbReference type="Pfam" id="PF00249">
    <property type="entry name" value="Myb_DNA-binding"/>
    <property type="match status" value="1"/>
</dbReference>
<dbReference type="FunFam" id="1.10.10.60:FF:000007">
    <property type="entry name" value="Two-component response regulator"/>
    <property type="match status" value="1"/>
</dbReference>
<dbReference type="EMBL" id="JABFUD020000012">
    <property type="protein sequence ID" value="KAI5072534.1"/>
    <property type="molecule type" value="Genomic_DNA"/>
</dbReference>
<dbReference type="InterPro" id="IPR006447">
    <property type="entry name" value="Myb_dom_plants"/>
</dbReference>
<evidence type="ECO:0000256" key="3">
    <source>
        <dbReference type="ARBA" id="ARBA00023125"/>
    </source>
</evidence>
<dbReference type="SUPFAM" id="SSF46689">
    <property type="entry name" value="Homeodomain-like"/>
    <property type="match status" value="1"/>
</dbReference>
<dbReference type="GO" id="GO:0003700">
    <property type="term" value="F:DNA-binding transcription factor activity"/>
    <property type="evidence" value="ECO:0007669"/>
    <property type="project" value="InterPro"/>
</dbReference>
<dbReference type="InterPro" id="IPR044787">
    <property type="entry name" value="HHO5-like"/>
</dbReference>
<evidence type="ECO:0000256" key="6">
    <source>
        <dbReference type="SAM" id="MobiDB-lite"/>
    </source>
</evidence>
<dbReference type="GO" id="GO:0003677">
    <property type="term" value="F:DNA binding"/>
    <property type="evidence" value="ECO:0007669"/>
    <property type="project" value="UniProtKB-KW"/>
</dbReference>
<dbReference type="InterPro" id="IPR017930">
    <property type="entry name" value="Myb_dom"/>
</dbReference>
<keyword evidence="5" id="KW-0539">Nucleus</keyword>
<comment type="caution">
    <text evidence="8">The sequence shown here is derived from an EMBL/GenBank/DDBJ whole genome shotgun (WGS) entry which is preliminary data.</text>
</comment>
<dbReference type="InterPro" id="IPR001005">
    <property type="entry name" value="SANT/Myb"/>
</dbReference>
<name>A0A9D4ZEL4_ADICA</name>
<feature type="region of interest" description="Disordered" evidence="6">
    <location>
        <begin position="331"/>
        <end position="361"/>
    </location>
</feature>
<dbReference type="Proteomes" id="UP000886520">
    <property type="component" value="Chromosome 12"/>
</dbReference>
<dbReference type="InterPro" id="IPR009057">
    <property type="entry name" value="Homeodomain-like_sf"/>
</dbReference>
<evidence type="ECO:0000256" key="2">
    <source>
        <dbReference type="ARBA" id="ARBA00023015"/>
    </source>
</evidence>
<evidence type="ECO:0000259" key="7">
    <source>
        <dbReference type="PROSITE" id="PS51294"/>
    </source>
</evidence>
<gene>
    <name evidence="8" type="ORF">GOP47_0012640</name>
</gene>
<evidence type="ECO:0000256" key="5">
    <source>
        <dbReference type="ARBA" id="ARBA00023242"/>
    </source>
</evidence>
<dbReference type="PANTHER" id="PTHR31003:SF19">
    <property type="entry name" value="MYB FAMILY TRANSCRIPTION FACTOR EFM"/>
    <property type="match status" value="1"/>
</dbReference>
<accession>A0A9D4ZEL4</accession>
<keyword evidence="2" id="KW-0805">Transcription regulation</keyword>
<proteinExistence type="predicted"/>
<dbReference type="Gene3D" id="1.10.10.60">
    <property type="entry name" value="Homeodomain-like"/>
    <property type="match status" value="1"/>
</dbReference>
<keyword evidence="3" id="KW-0238">DNA-binding</keyword>
<dbReference type="NCBIfam" id="TIGR01557">
    <property type="entry name" value="myb_SHAQKYF"/>
    <property type="match status" value="1"/>
</dbReference>
<evidence type="ECO:0000256" key="1">
    <source>
        <dbReference type="ARBA" id="ARBA00004123"/>
    </source>
</evidence>
<dbReference type="PROSITE" id="PS51294">
    <property type="entry name" value="HTH_MYB"/>
    <property type="match status" value="1"/>
</dbReference>
<dbReference type="PANTHER" id="PTHR31003">
    <property type="entry name" value="MYB FAMILY TRANSCRIPTION FACTOR"/>
    <property type="match status" value="1"/>
</dbReference>
<dbReference type="AlphaFoldDB" id="A0A9D4ZEL4"/>
<dbReference type="GO" id="GO:0005634">
    <property type="term" value="C:nucleus"/>
    <property type="evidence" value="ECO:0007669"/>
    <property type="project" value="UniProtKB-SubCell"/>
</dbReference>
<keyword evidence="9" id="KW-1185">Reference proteome</keyword>